<sequence length="269" mass="30437">MACETTRPYHRGDFRQAGSARAMDSVEALEAFVARHGAALHWILKDASGAWAREDLRSEAYWSLLELQADSERPLDLQSETDAARGLDHMRRRARLTGGHIHRIQRPDQAGDEDGHRGIAGWDRFLADEGEHPATLLEALESMAVEEPVDPSPYHSPAAGWIHLLRRFDNHVARLAAFLLISPSWCYACFREARHLAMTQWPLPQPAAVGDDQDALQPWRSFKLPTRHRDDLSAQLTLDFRQPPAQPASGQLWLLQASARMAFRKEKME</sequence>
<dbReference type="OrthoDB" id="8718293at2"/>
<protein>
    <submittedName>
        <fullName evidence="1">Uncharacterized protein</fullName>
    </submittedName>
</protein>
<dbReference type="Proteomes" id="UP000319980">
    <property type="component" value="Unassembled WGS sequence"/>
</dbReference>
<evidence type="ECO:0000313" key="1">
    <source>
        <dbReference type="EMBL" id="TWT19140.1"/>
    </source>
</evidence>
<dbReference type="RefSeq" id="WP_146388255.1">
    <property type="nucleotide sequence ID" value="NZ_VOHK01000005.1"/>
</dbReference>
<proteinExistence type="predicted"/>
<keyword evidence="2" id="KW-1185">Reference proteome</keyword>
<reference evidence="1 2" key="1">
    <citation type="journal article" date="2008" name="Int. J. Syst. Evol. Microbiol.">
        <title>Luteimonas marina sp. nov., isolated from seawater.</title>
        <authorList>
            <person name="Baik K.S."/>
            <person name="Park S.C."/>
            <person name="Kim M.S."/>
            <person name="Kim E.M."/>
            <person name="Park C."/>
            <person name="Chun J."/>
            <person name="Seong C.N."/>
        </authorList>
    </citation>
    <scope>NUCLEOTIDE SEQUENCE [LARGE SCALE GENOMIC DNA]</scope>
    <source>
        <strain evidence="1 2">FR1330</strain>
    </source>
</reference>
<name>A0A5C5U134_9GAMM</name>
<accession>A0A5C5U134</accession>
<dbReference type="AlphaFoldDB" id="A0A5C5U134"/>
<evidence type="ECO:0000313" key="2">
    <source>
        <dbReference type="Proteomes" id="UP000319980"/>
    </source>
</evidence>
<organism evidence="1 2">
    <name type="scientific">Luteimonas marina</name>
    <dbReference type="NCBI Taxonomy" id="488485"/>
    <lineage>
        <taxon>Bacteria</taxon>
        <taxon>Pseudomonadati</taxon>
        <taxon>Pseudomonadota</taxon>
        <taxon>Gammaproteobacteria</taxon>
        <taxon>Lysobacterales</taxon>
        <taxon>Lysobacteraceae</taxon>
        <taxon>Luteimonas</taxon>
    </lineage>
</organism>
<gene>
    <name evidence="1" type="ORF">FQY83_12290</name>
</gene>
<comment type="caution">
    <text evidence="1">The sequence shown here is derived from an EMBL/GenBank/DDBJ whole genome shotgun (WGS) entry which is preliminary data.</text>
</comment>
<dbReference type="EMBL" id="VOHK01000005">
    <property type="protein sequence ID" value="TWT19140.1"/>
    <property type="molecule type" value="Genomic_DNA"/>
</dbReference>